<keyword evidence="8" id="KW-0067">ATP-binding</keyword>
<proteinExistence type="predicted"/>
<comment type="caution">
    <text evidence="11">The sequence shown here is derived from an EMBL/GenBank/DDBJ whole genome shotgun (WGS) entry which is preliminary data.</text>
</comment>
<organism evidence="11 12">
    <name type="scientific">Aureimonas fodinaquatilis</name>
    <dbReference type="NCBI Taxonomy" id="2565783"/>
    <lineage>
        <taxon>Bacteria</taxon>
        <taxon>Pseudomonadati</taxon>
        <taxon>Pseudomonadota</taxon>
        <taxon>Alphaproteobacteria</taxon>
        <taxon>Hyphomicrobiales</taxon>
        <taxon>Aurantimonadaceae</taxon>
        <taxon>Aureimonas</taxon>
    </lineage>
</organism>
<dbReference type="PANTHER" id="PTHR41523:SF8">
    <property type="entry name" value="ETHYLENE RESPONSE SENSOR PROTEIN"/>
    <property type="match status" value="1"/>
</dbReference>
<evidence type="ECO:0000259" key="9">
    <source>
        <dbReference type="SMART" id="SM00091"/>
    </source>
</evidence>
<dbReference type="Pfam" id="PF07536">
    <property type="entry name" value="HWE_HK"/>
    <property type="match status" value="1"/>
</dbReference>
<dbReference type="SMART" id="SM00911">
    <property type="entry name" value="HWE_HK"/>
    <property type="match status" value="1"/>
</dbReference>
<evidence type="ECO:0000256" key="7">
    <source>
        <dbReference type="ARBA" id="ARBA00022777"/>
    </source>
</evidence>
<dbReference type="RefSeq" id="WP_149298388.1">
    <property type="nucleotide sequence ID" value="NZ_VTWH01000001.1"/>
</dbReference>
<keyword evidence="12" id="KW-1185">Reference proteome</keyword>
<evidence type="ECO:0000256" key="3">
    <source>
        <dbReference type="ARBA" id="ARBA00021740"/>
    </source>
</evidence>
<dbReference type="InterPro" id="IPR011102">
    <property type="entry name" value="Sig_transdc_His_kinase_HWE"/>
</dbReference>
<dbReference type="InterPro" id="IPR000014">
    <property type="entry name" value="PAS"/>
</dbReference>
<evidence type="ECO:0000256" key="4">
    <source>
        <dbReference type="ARBA" id="ARBA00022553"/>
    </source>
</evidence>
<comment type="catalytic activity">
    <reaction evidence="1">
        <text>ATP + protein L-histidine = ADP + protein N-phospho-L-histidine.</text>
        <dbReference type="EC" id="2.7.13.3"/>
    </reaction>
</comment>
<evidence type="ECO:0000256" key="5">
    <source>
        <dbReference type="ARBA" id="ARBA00022679"/>
    </source>
</evidence>
<feature type="domain" description="Signal transduction histidine kinase HWE region" evidence="10">
    <location>
        <begin position="298"/>
        <end position="377"/>
    </location>
</feature>
<dbReference type="OrthoDB" id="341208at2"/>
<dbReference type="EC" id="2.7.13.3" evidence="2"/>
<evidence type="ECO:0000256" key="8">
    <source>
        <dbReference type="ARBA" id="ARBA00022840"/>
    </source>
</evidence>
<dbReference type="GO" id="GO:0004673">
    <property type="term" value="F:protein histidine kinase activity"/>
    <property type="evidence" value="ECO:0007669"/>
    <property type="project" value="UniProtKB-EC"/>
</dbReference>
<keyword evidence="4" id="KW-0597">Phosphoprotein</keyword>
<evidence type="ECO:0000256" key="2">
    <source>
        <dbReference type="ARBA" id="ARBA00012438"/>
    </source>
</evidence>
<gene>
    <name evidence="11" type="ORF">FPY71_05630</name>
</gene>
<dbReference type="InterPro" id="IPR036890">
    <property type="entry name" value="HATPase_C_sf"/>
</dbReference>
<sequence>MNRLDFAQLFAALPSPHLVLDTNMRVAAANPAYEAATGRSSTDLAGMDFFEAFPGRGAAVRQIRNSFLTVVSTGQPDRIHSILYPIAEAGEPRMEAAERYWRVVHTPLFDAAGQLAFVLHSVTDLTEITHLRAAVTVPFSNLLPDADARPDDALLGSGGVERRKDADFRRYFQQAPAMVAAFQGASHVFTFANDTLVKYLAGRELVGRTLAQAIPELTSMGLEAEFNRVYQTGQPFHIGGLNIPLQLSEDGSHVDRYVDISLHPIRDSTGEIIGTFGQATDQTDAIQASRRQRLLLDELNHRVKNTLSAVQSIGRQCLFGGKPPEEARRNFDSRIRALSIAHDVLSERYWQQVEFQVVVERELSAFNSNSIVLDGPKILLDPNEAIAIALIFHELGANAAKYGSLAQPNGSLHVVWSEDKAVPNRLNVEWRETGGLEQNVSAEPGFGLRMLRRIVEGELSGQVDFEFNAAGFTCLMNFLIEQQARKPDGSVG</sequence>
<evidence type="ECO:0000313" key="11">
    <source>
        <dbReference type="EMBL" id="KAA0972562.1"/>
    </source>
</evidence>
<dbReference type="Gene3D" id="3.30.565.10">
    <property type="entry name" value="Histidine kinase-like ATPase, C-terminal domain"/>
    <property type="match status" value="1"/>
</dbReference>
<evidence type="ECO:0000256" key="1">
    <source>
        <dbReference type="ARBA" id="ARBA00000085"/>
    </source>
</evidence>
<dbReference type="InterPro" id="IPR013656">
    <property type="entry name" value="PAS_4"/>
</dbReference>
<dbReference type="Pfam" id="PF08448">
    <property type="entry name" value="PAS_4"/>
    <property type="match status" value="2"/>
</dbReference>
<accession>A0A5B0E2K7</accession>
<reference evidence="11 12" key="1">
    <citation type="submission" date="2019-08" db="EMBL/GenBank/DDBJ databases">
        <title>Aureimonas fodiniaquatilis sp. nov., isolated from a coal mine wastewater.</title>
        <authorList>
            <person name="Kim W."/>
        </authorList>
    </citation>
    <scope>NUCLEOTIDE SEQUENCE [LARGE SCALE GENOMIC DNA]</scope>
    <source>
        <strain evidence="11 12">CAU 1482</strain>
    </source>
</reference>
<dbReference type="PANTHER" id="PTHR41523">
    <property type="entry name" value="TWO-COMPONENT SYSTEM SENSOR PROTEIN"/>
    <property type="match status" value="1"/>
</dbReference>
<dbReference type="InterPro" id="IPR035965">
    <property type="entry name" value="PAS-like_dom_sf"/>
</dbReference>
<keyword evidence="6" id="KW-0547">Nucleotide-binding</keyword>
<dbReference type="EMBL" id="VTWH01000001">
    <property type="protein sequence ID" value="KAA0972562.1"/>
    <property type="molecule type" value="Genomic_DNA"/>
</dbReference>
<evidence type="ECO:0000259" key="10">
    <source>
        <dbReference type="SMART" id="SM00911"/>
    </source>
</evidence>
<protein>
    <recommendedName>
        <fullName evidence="3">Blue-light-activated histidine kinase</fullName>
        <ecNumber evidence="2">2.7.13.3</ecNumber>
    </recommendedName>
</protein>
<evidence type="ECO:0000313" key="12">
    <source>
        <dbReference type="Proteomes" id="UP000324738"/>
    </source>
</evidence>
<dbReference type="GO" id="GO:0005524">
    <property type="term" value="F:ATP binding"/>
    <property type="evidence" value="ECO:0007669"/>
    <property type="project" value="UniProtKB-KW"/>
</dbReference>
<dbReference type="Gene3D" id="3.30.450.20">
    <property type="entry name" value="PAS domain"/>
    <property type="match status" value="2"/>
</dbReference>
<keyword evidence="7" id="KW-0418">Kinase</keyword>
<evidence type="ECO:0000256" key="6">
    <source>
        <dbReference type="ARBA" id="ARBA00022741"/>
    </source>
</evidence>
<dbReference type="SMART" id="SM00091">
    <property type="entry name" value="PAS"/>
    <property type="match status" value="2"/>
</dbReference>
<dbReference type="SUPFAM" id="SSF55785">
    <property type="entry name" value="PYP-like sensor domain (PAS domain)"/>
    <property type="match status" value="2"/>
</dbReference>
<name>A0A5B0E2K7_9HYPH</name>
<dbReference type="Proteomes" id="UP000324738">
    <property type="component" value="Unassembled WGS sequence"/>
</dbReference>
<feature type="domain" description="PAS" evidence="9">
    <location>
        <begin position="4"/>
        <end position="69"/>
    </location>
</feature>
<feature type="domain" description="PAS" evidence="9">
    <location>
        <begin position="166"/>
        <end position="231"/>
    </location>
</feature>
<keyword evidence="5" id="KW-0808">Transferase</keyword>
<dbReference type="AlphaFoldDB" id="A0A5B0E2K7"/>